<dbReference type="OMA" id="ARENEDY"/>
<sequence>MLVDKQNRAYVACAACVLIVSQGTLANEEYQVDAISGESVSLSLLECGIWLAPSTIPGAGLGMYAGKDFKSNENLQASGDVTIPIVDMPHHQNGDWKFLWDEYTWNAVSLGMIHEGLIDVNVASPGFGSAANSFLPLVNVEEWNPEYGACGLHRSRDPGAGAFSTYHNRISTAKRDIAAGEELFVDYGSNWFTSRGHLGPIPLYKDLDRATHLFQQFKNLKTKLQSPTLNTLLTEVWNEFVSYSNYADSRVIGAFHHHDETELRRLENQTLTEIRLQDSSRSREWLALHGTCGDHIVAGVSTIRQAGRGAFATRDLPVGTVVSHIPLIHVPDRKRFEMYNLGVEDGEKYPDKALGISGYQLLLNYCYGHANSTLLLCPYGPMVNLVNHNRTLANVALRWADPRRGNHMPALLKGSIEELEKDRTAKLAMELVATHDIQEGAEVFMDYGDDWEKAWHQHIKDWEAPLGSHAYISADDMNGDKEMHLRTEFELLDKPYPPNLELKCNEAFVDSAWENAWNAGTLRTFLDSKKEDSFLPCEILRSEWKKGKLLYTAVLHQKGVTDSASDRNELLEHVPQDAFQFRDKHYTTDMHQKNAFRHDIRIPDNMLPSVWMNRKE</sequence>
<evidence type="ECO:0000313" key="3">
    <source>
        <dbReference type="Proteomes" id="UP000000759"/>
    </source>
</evidence>
<dbReference type="InterPro" id="IPR001214">
    <property type="entry name" value="SET_dom"/>
</dbReference>
<keyword evidence="3" id="KW-1185">Reference proteome</keyword>
<dbReference type="Pfam" id="PF00856">
    <property type="entry name" value="SET"/>
    <property type="match status" value="1"/>
</dbReference>
<dbReference type="OrthoDB" id="41722at2759"/>
<reference evidence="3" key="2">
    <citation type="submission" date="2008-08" db="EMBL/GenBank/DDBJ databases">
        <authorList>
            <consortium name="Diatom Consortium"/>
            <person name="Grigoriev I."/>
            <person name="Grimwood J."/>
            <person name="Kuo A."/>
            <person name="Otillar R.P."/>
            <person name="Salamov A."/>
            <person name="Detter J.C."/>
            <person name="Lindquist E."/>
            <person name="Shapiro H."/>
            <person name="Lucas S."/>
            <person name="Glavina del Rio T."/>
            <person name="Pitluck S."/>
            <person name="Rokhsar D."/>
            <person name="Bowler C."/>
        </authorList>
    </citation>
    <scope>GENOME REANNOTATION</scope>
    <source>
        <strain evidence="3">CCAP 1055/1</strain>
    </source>
</reference>
<dbReference type="HOGENOM" id="CLU_030622_0_0_1"/>
<organism evidence="2 3">
    <name type="scientific">Phaeodactylum tricornutum (strain CCAP 1055/1)</name>
    <dbReference type="NCBI Taxonomy" id="556484"/>
    <lineage>
        <taxon>Eukaryota</taxon>
        <taxon>Sar</taxon>
        <taxon>Stramenopiles</taxon>
        <taxon>Ochrophyta</taxon>
        <taxon>Bacillariophyta</taxon>
        <taxon>Bacillariophyceae</taxon>
        <taxon>Bacillariophycidae</taxon>
        <taxon>Naviculales</taxon>
        <taxon>Phaeodactylaceae</taxon>
        <taxon>Phaeodactylum</taxon>
    </lineage>
</organism>
<dbReference type="EMBL" id="CM000619">
    <property type="protein sequence ID" value="EEC45631.1"/>
    <property type="molecule type" value="Genomic_DNA"/>
</dbReference>
<feature type="domain" description="SET" evidence="1">
    <location>
        <begin position="298"/>
        <end position="448"/>
    </location>
</feature>
<dbReference type="GeneID" id="7203737"/>
<proteinExistence type="predicted"/>
<dbReference type="eggNOG" id="ENOG502SKGI">
    <property type="taxonomic scope" value="Eukaryota"/>
</dbReference>
<gene>
    <name evidence="2" type="ORF">PHATRDRAFT_48313</name>
</gene>
<dbReference type="InterPro" id="IPR046341">
    <property type="entry name" value="SET_dom_sf"/>
</dbReference>
<dbReference type="RefSeq" id="XP_002182895.1">
    <property type="nucleotide sequence ID" value="XM_002182859.1"/>
</dbReference>
<protein>
    <recommendedName>
        <fullName evidence="1">SET domain-containing protein</fullName>
    </recommendedName>
</protein>
<dbReference type="Gene3D" id="2.170.270.10">
    <property type="entry name" value="SET domain"/>
    <property type="match status" value="2"/>
</dbReference>
<name>B7G6Q0_PHATC</name>
<dbReference type="KEGG" id="pti:PHATRDRAFT_48313"/>
<dbReference type="PROSITE" id="PS50280">
    <property type="entry name" value="SET"/>
    <property type="match status" value="1"/>
</dbReference>
<dbReference type="InParanoid" id="B7G6Q0"/>
<accession>B7G6Q0</accession>
<reference evidence="2 3" key="1">
    <citation type="journal article" date="2008" name="Nature">
        <title>The Phaeodactylum genome reveals the evolutionary history of diatom genomes.</title>
        <authorList>
            <person name="Bowler C."/>
            <person name="Allen A.E."/>
            <person name="Badger J.H."/>
            <person name="Grimwood J."/>
            <person name="Jabbari K."/>
            <person name="Kuo A."/>
            <person name="Maheswari U."/>
            <person name="Martens C."/>
            <person name="Maumus F."/>
            <person name="Otillar R.P."/>
            <person name="Rayko E."/>
            <person name="Salamov A."/>
            <person name="Vandepoele K."/>
            <person name="Beszteri B."/>
            <person name="Gruber A."/>
            <person name="Heijde M."/>
            <person name="Katinka M."/>
            <person name="Mock T."/>
            <person name="Valentin K."/>
            <person name="Verret F."/>
            <person name="Berges J.A."/>
            <person name="Brownlee C."/>
            <person name="Cadoret J.P."/>
            <person name="Chiovitti A."/>
            <person name="Choi C.J."/>
            <person name="Coesel S."/>
            <person name="De Martino A."/>
            <person name="Detter J.C."/>
            <person name="Durkin C."/>
            <person name="Falciatore A."/>
            <person name="Fournet J."/>
            <person name="Haruta M."/>
            <person name="Huysman M.J."/>
            <person name="Jenkins B.D."/>
            <person name="Jiroutova K."/>
            <person name="Jorgensen R.E."/>
            <person name="Joubert Y."/>
            <person name="Kaplan A."/>
            <person name="Kroger N."/>
            <person name="Kroth P.G."/>
            <person name="La Roche J."/>
            <person name="Lindquist E."/>
            <person name="Lommer M."/>
            <person name="Martin-Jezequel V."/>
            <person name="Lopez P.J."/>
            <person name="Lucas S."/>
            <person name="Mangogna M."/>
            <person name="McGinnis K."/>
            <person name="Medlin L.K."/>
            <person name="Montsant A."/>
            <person name="Oudot-Le Secq M.P."/>
            <person name="Napoli C."/>
            <person name="Obornik M."/>
            <person name="Parker M.S."/>
            <person name="Petit J.L."/>
            <person name="Porcel B.M."/>
            <person name="Poulsen N."/>
            <person name="Robison M."/>
            <person name="Rychlewski L."/>
            <person name="Rynearson T.A."/>
            <person name="Schmutz J."/>
            <person name="Shapiro H."/>
            <person name="Siaut M."/>
            <person name="Stanley M."/>
            <person name="Sussman M.R."/>
            <person name="Taylor A.R."/>
            <person name="Vardi A."/>
            <person name="von Dassow P."/>
            <person name="Vyverman W."/>
            <person name="Willis A."/>
            <person name="Wyrwicz L.S."/>
            <person name="Rokhsar D.S."/>
            <person name="Weissenbach J."/>
            <person name="Armbrust E.V."/>
            <person name="Green B.R."/>
            <person name="Van de Peer Y."/>
            <person name="Grigoriev I.V."/>
        </authorList>
    </citation>
    <scope>NUCLEOTIDE SEQUENCE [LARGE SCALE GENOMIC DNA]</scope>
    <source>
        <strain evidence="2 3">CCAP 1055/1</strain>
    </source>
</reference>
<evidence type="ECO:0000313" key="2">
    <source>
        <dbReference type="EMBL" id="EEC45631.1"/>
    </source>
</evidence>
<dbReference type="SUPFAM" id="SSF82199">
    <property type="entry name" value="SET domain"/>
    <property type="match status" value="2"/>
</dbReference>
<dbReference type="Proteomes" id="UP000000759">
    <property type="component" value="Chromosome 17"/>
</dbReference>
<dbReference type="PaxDb" id="2850-Phatr48313"/>
<dbReference type="AlphaFoldDB" id="B7G6Q0"/>
<evidence type="ECO:0000259" key="1">
    <source>
        <dbReference type="PROSITE" id="PS50280"/>
    </source>
</evidence>